<accession>A0A9I9EGD7</accession>
<dbReference type="EnsemblPlants" id="MELO3C033432.2.1">
    <property type="protein sequence ID" value="MELO3C033432.2.1"/>
    <property type="gene ID" value="MELO3C033432.2"/>
</dbReference>
<proteinExistence type="predicted"/>
<name>A0A9I9EGD7_CUCME</name>
<dbReference type="AlphaFoldDB" id="A0A9I9EGD7"/>
<dbReference type="Gramene" id="MELO3C033432.2.1">
    <property type="protein sequence ID" value="MELO3C033432.2.1"/>
    <property type="gene ID" value="MELO3C033432.2"/>
</dbReference>
<organism evidence="1">
    <name type="scientific">Cucumis melo</name>
    <name type="common">Muskmelon</name>
    <dbReference type="NCBI Taxonomy" id="3656"/>
    <lineage>
        <taxon>Eukaryota</taxon>
        <taxon>Viridiplantae</taxon>
        <taxon>Streptophyta</taxon>
        <taxon>Embryophyta</taxon>
        <taxon>Tracheophyta</taxon>
        <taxon>Spermatophyta</taxon>
        <taxon>Magnoliopsida</taxon>
        <taxon>eudicotyledons</taxon>
        <taxon>Gunneridae</taxon>
        <taxon>Pentapetalae</taxon>
        <taxon>rosids</taxon>
        <taxon>fabids</taxon>
        <taxon>Cucurbitales</taxon>
        <taxon>Cucurbitaceae</taxon>
        <taxon>Benincaseae</taxon>
        <taxon>Cucumis</taxon>
    </lineage>
</organism>
<evidence type="ECO:0000313" key="1">
    <source>
        <dbReference type="EnsemblPlants" id="MELO3C033432.2.1"/>
    </source>
</evidence>
<sequence>MLWTFFFPAVWWDLNDGQGLDELSFTLMPTEDTFGMPNDLPIFSSNPFDEGTSSRQFNEEDDMFGIMLSSYPRNNFLETDAMFLEFVDNLDNLTRGSSLVGDNLGESNTGIGRLLNHLRLRLLGDVRNPDS</sequence>
<reference evidence="1" key="1">
    <citation type="submission" date="2023-03" db="UniProtKB">
        <authorList>
            <consortium name="EnsemblPlants"/>
        </authorList>
    </citation>
    <scope>IDENTIFICATION</scope>
</reference>
<protein>
    <submittedName>
        <fullName evidence="1">Uncharacterized protein</fullName>
    </submittedName>
</protein>